<sequence length="275" mass="31618">MTTVKGVSITLLVVLLCWLPPVRMAVGCLNNEKKVPCGPGDIAPVNTCPGVGVSCVFGDQVCGCPGTLYRNDKYKCVEYEDCFTRTYDARAFLEQQDRIYLVGLTGGLFRPPKNRLIKCIRSVRQYTTATKIRRQLFYVEEIQNEEIDQPQERTENNKPWDPKEFALEFRVDNSKKEVRIAVMAKNDPVRIEEEQTFHVVHASTECLIIATVSKSKEYYCTFWARSNAVNRLSESCKTIFYKHCSEPQIFLHRLDEECINQYYNLPNSNDNQETA</sequence>
<proteinExistence type="evidence at transcript level"/>
<accession>L7M8D7</accession>
<reference evidence="2" key="1">
    <citation type="submission" date="2012-11" db="EMBL/GenBank/DDBJ databases">
        <authorList>
            <person name="Lucero-Rivera Y.E."/>
            <person name="Tovar-Ramirez D."/>
        </authorList>
    </citation>
    <scope>NUCLEOTIDE SEQUENCE</scope>
    <source>
        <tissue evidence="2">Salivary gland</tissue>
    </source>
</reference>
<evidence type="ECO:0000313" key="2">
    <source>
        <dbReference type="EMBL" id="JAA60541.1"/>
    </source>
</evidence>
<feature type="signal peptide" evidence="1">
    <location>
        <begin position="1"/>
        <end position="24"/>
    </location>
</feature>
<feature type="chain" id="PRO_5003980999" evidence="1">
    <location>
        <begin position="25"/>
        <end position="275"/>
    </location>
</feature>
<reference evidence="2" key="2">
    <citation type="journal article" date="2015" name="J. Proteomics">
        <title>Sexual differences in the sialomes of the zebra tick, Rhipicephalus pulchellus.</title>
        <authorList>
            <person name="Tan A.W."/>
            <person name="Francischetti I.M."/>
            <person name="Slovak M."/>
            <person name="Kini R.M."/>
            <person name="Ribeiro J.M."/>
        </authorList>
    </citation>
    <scope>NUCLEOTIDE SEQUENCE</scope>
    <source>
        <tissue evidence="2">Salivary gland</tissue>
    </source>
</reference>
<dbReference type="InterPro" id="IPR012674">
    <property type="entry name" value="Calycin"/>
</dbReference>
<organism evidence="2">
    <name type="scientific">Rhipicephalus pulchellus</name>
    <name type="common">Yellow backed tick</name>
    <name type="synonym">Dermacentor pulchellus</name>
    <dbReference type="NCBI Taxonomy" id="72859"/>
    <lineage>
        <taxon>Eukaryota</taxon>
        <taxon>Metazoa</taxon>
        <taxon>Ecdysozoa</taxon>
        <taxon>Arthropoda</taxon>
        <taxon>Chelicerata</taxon>
        <taxon>Arachnida</taxon>
        <taxon>Acari</taxon>
        <taxon>Parasitiformes</taxon>
        <taxon>Ixodida</taxon>
        <taxon>Ixodoidea</taxon>
        <taxon>Ixodidae</taxon>
        <taxon>Rhipicephalinae</taxon>
        <taxon>Rhipicephalus</taxon>
        <taxon>Rhipicephalus</taxon>
    </lineage>
</organism>
<protein>
    <submittedName>
        <fullName evidence="2">Putative group vii salivary lipocalin</fullName>
    </submittedName>
</protein>
<dbReference type="AlphaFoldDB" id="L7M8D7"/>
<name>L7M8D7_RHIPC</name>
<dbReference type="Gene3D" id="2.40.128.20">
    <property type="match status" value="1"/>
</dbReference>
<keyword evidence="1" id="KW-0732">Signal</keyword>
<dbReference type="EMBL" id="GACK01004493">
    <property type="protein sequence ID" value="JAA60541.1"/>
    <property type="molecule type" value="mRNA"/>
</dbReference>
<evidence type="ECO:0000256" key="1">
    <source>
        <dbReference type="SAM" id="SignalP"/>
    </source>
</evidence>